<dbReference type="Pfam" id="PF21790">
    <property type="entry name" value="OGG"/>
    <property type="match status" value="1"/>
</dbReference>
<dbReference type="EMBL" id="QRCM01000001">
    <property type="protein sequence ID" value="TXG88988.1"/>
    <property type="molecule type" value="Genomic_DNA"/>
</dbReference>
<sequence>MHQPMHDLFENGIPARTAVSGQRVRFDRERWLAALPDRRMWPEELDALVTDGRWGVVDRTSVFEIGARTAAECDADPFAGVRLYVAAAVWATGPSARDVTRRIHALRAPDVTARLTASLEILRERGPVDAYTASMRGGVAAVPYLGAPLFTKVLYFADFAPGSGGALILDRHVVAGLRDVGAVEWAVDKPWTSEDYRTYLALAGVTARAHATEPDVVEYVASLRGRQVFRALNAAAREAPSSDTVES</sequence>
<dbReference type="RefSeq" id="WP_051111046.1">
    <property type="nucleotide sequence ID" value="NZ_QRCM01000001.1"/>
</dbReference>
<reference evidence="1 2" key="1">
    <citation type="submission" date="2018-07" db="EMBL/GenBank/DDBJ databases">
        <title>Genome sequence of Rhodococcus rhodnii ATCC 35071 from Rhodnius prolixus.</title>
        <authorList>
            <person name="Patel V."/>
            <person name="Vogel K.J."/>
        </authorList>
    </citation>
    <scope>NUCLEOTIDE SEQUENCE [LARGE SCALE GENOMIC DNA]</scope>
    <source>
        <strain evidence="1 2">ATCC 35071</strain>
    </source>
</reference>
<dbReference type="AlphaFoldDB" id="A0A6P2CDM0"/>
<evidence type="ECO:0000313" key="1">
    <source>
        <dbReference type="EMBL" id="TXG88988.1"/>
    </source>
</evidence>
<name>A0A6P2CDM0_9NOCA</name>
<comment type="caution">
    <text evidence="1">The sequence shown here is derived from an EMBL/GenBank/DDBJ whole genome shotgun (WGS) entry which is preliminary data.</text>
</comment>
<accession>A0A6P2CDM0</accession>
<organism evidence="1 2">
    <name type="scientific">Rhodococcus rhodnii</name>
    <dbReference type="NCBI Taxonomy" id="38312"/>
    <lineage>
        <taxon>Bacteria</taxon>
        <taxon>Bacillati</taxon>
        <taxon>Actinomycetota</taxon>
        <taxon>Actinomycetes</taxon>
        <taxon>Mycobacteriales</taxon>
        <taxon>Nocardiaceae</taxon>
        <taxon>Rhodococcus</taxon>
    </lineage>
</organism>
<proteinExistence type="predicted"/>
<protein>
    <submittedName>
        <fullName evidence="1">Uncharacterized protein</fullName>
    </submittedName>
</protein>
<dbReference type="InterPro" id="IPR048868">
    <property type="entry name" value="OGG-like_put"/>
</dbReference>
<dbReference type="Proteomes" id="UP000471120">
    <property type="component" value="Unassembled WGS sequence"/>
</dbReference>
<gene>
    <name evidence="1" type="ORF">DW322_00460</name>
</gene>
<evidence type="ECO:0000313" key="2">
    <source>
        <dbReference type="Proteomes" id="UP000471120"/>
    </source>
</evidence>